<organism evidence="2 3">
    <name type="scientific">Streptomyces malaysiensis subsp. samsunensis</name>
    <dbReference type="NCBI Taxonomy" id="459658"/>
    <lineage>
        <taxon>Bacteria</taxon>
        <taxon>Bacillati</taxon>
        <taxon>Actinomycetota</taxon>
        <taxon>Actinomycetes</taxon>
        <taxon>Kitasatosporales</taxon>
        <taxon>Streptomycetaceae</taxon>
        <taxon>Streptomyces</taxon>
        <taxon>Streptomyces violaceusniger group</taxon>
    </lineage>
</organism>
<name>A0A9X2LWF6_STRMQ</name>
<gene>
    <name evidence="2" type="ORF">NQU54_22915</name>
</gene>
<dbReference type="RefSeq" id="WP_257632723.1">
    <property type="nucleotide sequence ID" value="NZ_JANIIC010000027.1"/>
</dbReference>
<dbReference type="AlphaFoldDB" id="A0A9X2LWF6"/>
<keyword evidence="1" id="KW-0175">Coiled coil</keyword>
<dbReference type="Proteomes" id="UP001142400">
    <property type="component" value="Unassembled WGS sequence"/>
</dbReference>
<accession>A0A9X2LWF6</accession>
<protein>
    <submittedName>
        <fullName evidence="2">Uncharacterized protein</fullName>
    </submittedName>
</protein>
<sequence>MSERNDLRPRLVEALGNASKTHPCTCGSTTWSTCYHQGAPSNDERRATAVLEAVDSYIDEEKRKTVDMAALLRDAERIPALTAKVERAEEQTEQARRIAVELENQVAQLTSTDPWQRAVDGLNALVDAGVGFWIESDGHISNPTGSEHIEYDRETERWQLVHDEEA</sequence>
<proteinExistence type="predicted"/>
<keyword evidence="3" id="KW-1185">Reference proteome</keyword>
<feature type="coiled-coil region" evidence="1">
    <location>
        <begin position="78"/>
        <end position="112"/>
    </location>
</feature>
<evidence type="ECO:0000256" key="1">
    <source>
        <dbReference type="SAM" id="Coils"/>
    </source>
</evidence>
<reference evidence="2" key="1">
    <citation type="submission" date="2022-06" db="EMBL/GenBank/DDBJ databases">
        <title>WGS of actinobacteria.</title>
        <authorList>
            <person name="Thawai C."/>
        </authorList>
    </citation>
    <scope>NUCLEOTIDE SEQUENCE</scope>
    <source>
        <strain evidence="2">DSM 42010</strain>
    </source>
</reference>
<comment type="caution">
    <text evidence="2">The sequence shown here is derived from an EMBL/GenBank/DDBJ whole genome shotgun (WGS) entry which is preliminary data.</text>
</comment>
<evidence type="ECO:0000313" key="3">
    <source>
        <dbReference type="Proteomes" id="UP001142400"/>
    </source>
</evidence>
<evidence type="ECO:0000313" key="2">
    <source>
        <dbReference type="EMBL" id="MCQ8831845.1"/>
    </source>
</evidence>
<dbReference type="EMBL" id="JANIIC010000027">
    <property type="protein sequence ID" value="MCQ8831845.1"/>
    <property type="molecule type" value="Genomic_DNA"/>
</dbReference>